<dbReference type="InterPro" id="IPR029787">
    <property type="entry name" value="Nucleotide_cyclase"/>
</dbReference>
<dbReference type="InterPro" id="IPR043128">
    <property type="entry name" value="Rev_trsase/Diguanyl_cyclase"/>
</dbReference>
<dbReference type="Pfam" id="PF00990">
    <property type="entry name" value="GGDEF"/>
    <property type="match status" value="1"/>
</dbReference>
<evidence type="ECO:0000259" key="3">
    <source>
        <dbReference type="PROSITE" id="PS50887"/>
    </source>
</evidence>
<keyword evidence="1" id="KW-0597">Phosphoprotein</keyword>
<dbReference type="Gene3D" id="3.40.50.2300">
    <property type="match status" value="1"/>
</dbReference>
<feature type="modified residue" description="4-aspartylphosphate" evidence="1">
    <location>
        <position position="61"/>
    </location>
</feature>
<dbReference type="NCBIfam" id="TIGR00254">
    <property type="entry name" value="GGDEF"/>
    <property type="match status" value="1"/>
</dbReference>
<dbReference type="InterPro" id="IPR000160">
    <property type="entry name" value="GGDEF_dom"/>
</dbReference>
<gene>
    <name evidence="4" type="ORF">SAMN06295970_107150</name>
</gene>
<organism evidence="4 5">
    <name type="scientific">Noviherbaspirillum suwonense</name>
    <dbReference type="NCBI Taxonomy" id="1224511"/>
    <lineage>
        <taxon>Bacteria</taxon>
        <taxon>Pseudomonadati</taxon>
        <taxon>Pseudomonadota</taxon>
        <taxon>Betaproteobacteria</taxon>
        <taxon>Burkholderiales</taxon>
        <taxon>Oxalobacteraceae</taxon>
        <taxon>Noviherbaspirillum</taxon>
    </lineage>
</organism>
<dbReference type="InterPro" id="IPR052163">
    <property type="entry name" value="DGC-Regulatory_Protein"/>
</dbReference>
<dbReference type="Proteomes" id="UP001158049">
    <property type="component" value="Unassembled WGS sequence"/>
</dbReference>
<feature type="domain" description="Response regulatory" evidence="2">
    <location>
        <begin position="11"/>
        <end position="126"/>
    </location>
</feature>
<dbReference type="PANTHER" id="PTHR46663">
    <property type="entry name" value="DIGUANYLATE CYCLASE DGCT-RELATED"/>
    <property type="match status" value="1"/>
</dbReference>
<evidence type="ECO:0000313" key="5">
    <source>
        <dbReference type="Proteomes" id="UP001158049"/>
    </source>
</evidence>
<sequence>MIKSNDFERARILIVDDCPDSATLLADLLAMEDYHSVDVTTDAAVVCDLQHLNDYDMILLDLHMPYVSGLNIMAQMRKLAPDAFLPVIVLTGDDNLRLAALEAGAYDFLTKPVDIVELGVRIHNMLEVRMLQKFTEEQCSLRQLTAIHDPLTGLPNRRLALDRIGTAVRHAQRQLSTTAVMCLGISGLNLVNDQHGHHYGDELLKRIANQLAHQLRGVDTVARIGKEEFLIVLSDINDIGDAARMAQKILDRFSAAATSEDGVPALTASLGVALYPLHSDDADALVQHADQALYEAQRAGRNQFRFASAMALCTA</sequence>
<feature type="domain" description="GGDEF" evidence="3">
    <location>
        <begin position="176"/>
        <end position="309"/>
    </location>
</feature>
<dbReference type="SMART" id="SM00448">
    <property type="entry name" value="REC"/>
    <property type="match status" value="1"/>
</dbReference>
<dbReference type="Pfam" id="PF00072">
    <property type="entry name" value="Response_reg"/>
    <property type="match status" value="1"/>
</dbReference>
<dbReference type="EMBL" id="FXUL01000007">
    <property type="protein sequence ID" value="SMP61378.1"/>
    <property type="molecule type" value="Genomic_DNA"/>
</dbReference>
<name>A0ABY1Q712_9BURK</name>
<dbReference type="PROSITE" id="PS50887">
    <property type="entry name" value="GGDEF"/>
    <property type="match status" value="1"/>
</dbReference>
<reference evidence="4 5" key="1">
    <citation type="submission" date="2017-05" db="EMBL/GenBank/DDBJ databases">
        <authorList>
            <person name="Varghese N."/>
            <person name="Submissions S."/>
        </authorList>
    </citation>
    <scope>NUCLEOTIDE SEQUENCE [LARGE SCALE GENOMIC DNA]</scope>
    <source>
        <strain evidence="4 5">DSM 26001</strain>
    </source>
</reference>
<protein>
    <submittedName>
        <fullName evidence="4">Diguanylate cyclase (GGDEF) domain-containing protein</fullName>
    </submittedName>
</protein>
<comment type="caution">
    <text evidence="4">The sequence shown here is derived from an EMBL/GenBank/DDBJ whole genome shotgun (WGS) entry which is preliminary data.</text>
</comment>
<dbReference type="Gene3D" id="3.30.70.270">
    <property type="match status" value="1"/>
</dbReference>
<evidence type="ECO:0000313" key="4">
    <source>
        <dbReference type="EMBL" id="SMP61378.1"/>
    </source>
</evidence>
<dbReference type="SMART" id="SM00267">
    <property type="entry name" value="GGDEF"/>
    <property type="match status" value="1"/>
</dbReference>
<dbReference type="SUPFAM" id="SSF55073">
    <property type="entry name" value="Nucleotide cyclase"/>
    <property type="match status" value="1"/>
</dbReference>
<dbReference type="InterPro" id="IPR011006">
    <property type="entry name" value="CheY-like_superfamily"/>
</dbReference>
<evidence type="ECO:0000259" key="2">
    <source>
        <dbReference type="PROSITE" id="PS50110"/>
    </source>
</evidence>
<accession>A0ABY1Q712</accession>
<dbReference type="PROSITE" id="PS50110">
    <property type="entry name" value="RESPONSE_REGULATORY"/>
    <property type="match status" value="1"/>
</dbReference>
<dbReference type="PANTHER" id="PTHR46663:SF2">
    <property type="entry name" value="GGDEF DOMAIN-CONTAINING PROTEIN"/>
    <property type="match status" value="1"/>
</dbReference>
<dbReference type="RefSeq" id="WP_283442471.1">
    <property type="nucleotide sequence ID" value="NZ_FXUL01000007.1"/>
</dbReference>
<dbReference type="InterPro" id="IPR001789">
    <property type="entry name" value="Sig_transdc_resp-reg_receiver"/>
</dbReference>
<evidence type="ECO:0000256" key="1">
    <source>
        <dbReference type="PROSITE-ProRule" id="PRU00169"/>
    </source>
</evidence>
<keyword evidence="5" id="KW-1185">Reference proteome</keyword>
<dbReference type="CDD" id="cd01949">
    <property type="entry name" value="GGDEF"/>
    <property type="match status" value="1"/>
</dbReference>
<proteinExistence type="predicted"/>
<dbReference type="SUPFAM" id="SSF52172">
    <property type="entry name" value="CheY-like"/>
    <property type="match status" value="1"/>
</dbReference>